<feature type="non-terminal residue" evidence="4">
    <location>
        <position position="262"/>
    </location>
</feature>
<dbReference type="SUPFAM" id="SSF55785">
    <property type="entry name" value="PYP-like sensor domain (PAS domain)"/>
    <property type="match status" value="2"/>
</dbReference>
<dbReference type="Pfam" id="PF08448">
    <property type="entry name" value="PAS_4"/>
    <property type="match status" value="1"/>
</dbReference>
<dbReference type="InterPro" id="IPR052155">
    <property type="entry name" value="Biofilm_reg_signaling"/>
</dbReference>
<dbReference type="InterPro" id="IPR035965">
    <property type="entry name" value="PAS-like_dom_sf"/>
</dbReference>
<dbReference type="PROSITE" id="PS50113">
    <property type="entry name" value="PAC"/>
    <property type="match status" value="1"/>
</dbReference>
<feature type="non-terminal residue" evidence="4">
    <location>
        <position position="1"/>
    </location>
</feature>
<organism evidence="4">
    <name type="scientific">marine sediment metagenome</name>
    <dbReference type="NCBI Taxonomy" id="412755"/>
    <lineage>
        <taxon>unclassified sequences</taxon>
        <taxon>metagenomes</taxon>
        <taxon>ecological metagenomes</taxon>
    </lineage>
</organism>
<feature type="domain" description="PAS" evidence="2">
    <location>
        <begin position="171"/>
        <end position="242"/>
    </location>
</feature>
<dbReference type="InterPro" id="IPR000014">
    <property type="entry name" value="PAS"/>
</dbReference>
<feature type="coiled-coil region" evidence="1">
    <location>
        <begin position="27"/>
        <end position="54"/>
    </location>
</feature>
<dbReference type="PANTHER" id="PTHR44757">
    <property type="entry name" value="DIGUANYLATE CYCLASE DGCP"/>
    <property type="match status" value="1"/>
</dbReference>
<dbReference type="CDD" id="cd00130">
    <property type="entry name" value="PAS"/>
    <property type="match status" value="2"/>
</dbReference>
<dbReference type="NCBIfam" id="TIGR00229">
    <property type="entry name" value="sensory_box"/>
    <property type="match status" value="2"/>
</dbReference>
<dbReference type="Gene3D" id="3.30.450.20">
    <property type="entry name" value="PAS domain"/>
    <property type="match status" value="2"/>
</dbReference>
<evidence type="ECO:0000313" key="4">
    <source>
        <dbReference type="EMBL" id="GAG85690.1"/>
    </source>
</evidence>
<evidence type="ECO:0008006" key="5">
    <source>
        <dbReference type="Google" id="ProtNLM"/>
    </source>
</evidence>
<dbReference type="InterPro" id="IPR013656">
    <property type="entry name" value="PAS_4"/>
</dbReference>
<protein>
    <recommendedName>
        <fullName evidence="5">PAS domain S-box protein</fullName>
    </recommendedName>
</protein>
<dbReference type="EMBL" id="BART01012814">
    <property type="protein sequence ID" value="GAG85690.1"/>
    <property type="molecule type" value="Genomic_DNA"/>
</dbReference>
<keyword evidence="1" id="KW-0175">Coiled coil</keyword>
<feature type="domain" description="PAC" evidence="3">
    <location>
        <begin position="115"/>
        <end position="170"/>
    </location>
</feature>
<evidence type="ECO:0000259" key="2">
    <source>
        <dbReference type="PROSITE" id="PS50112"/>
    </source>
</evidence>
<dbReference type="SMART" id="SM00091">
    <property type="entry name" value="PAS"/>
    <property type="match status" value="2"/>
</dbReference>
<sequence length="262" mass="30371">PTNMAKNKEEQSLFQEVARDIAFALYNIELEEERKRMEEMLVEERDLLQALIDNIPDCIYFKDDKHRFIRVNKALAESLDTTPENMMRKTDFDFFPQEQAKGTSADEIRVMKSHKPLVNRVEKITDAGGMEHWFSVTKIPRHNERGEIIGTMGISRDITERKRMEEALEREKEKTEGYLNIAGTMLAIVNADENITLINKKGCEILGYNEGELIGRNWFDILVPGRIRGEVRDVFRKLMAGNIKLVEYYENPLLTKDGKGEI</sequence>
<reference evidence="4" key="1">
    <citation type="journal article" date="2014" name="Front. Microbiol.">
        <title>High frequency of phylogenetically diverse reductive dehalogenase-homologous genes in deep subseafloor sedimentary metagenomes.</title>
        <authorList>
            <person name="Kawai M."/>
            <person name="Futagami T."/>
            <person name="Toyoda A."/>
            <person name="Takaki Y."/>
            <person name="Nishi S."/>
            <person name="Hori S."/>
            <person name="Arai W."/>
            <person name="Tsubouchi T."/>
            <person name="Morono Y."/>
            <person name="Uchiyama I."/>
            <person name="Ito T."/>
            <person name="Fujiyama A."/>
            <person name="Inagaki F."/>
            <person name="Takami H."/>
        </authorList>
    </citation>
    <scope>NUCLEOTIDE SEQUENCE</scope>
    <source>
        <strain evidence="4">Expedition CK06-06</strain>
    </source>
</reference>
<gene>
    <name evidence="4" type="ORF">S01H4_26535</name>
</gene>
<proteinExistence type="predicted"/>
<comment type="caution">
    <text evidence="4">The sequence shown here is derived from an EMBL/GenBank/DDBJ whole genome shotgun (WGS) entry which is preliminary data.</text>
</comment>
<evidence type="ECO:0000256" key="1">
    <source>
        <dbReference type="SAM" id="Coils"/>
    </source>
</evidence>
<evidence type="ECO:0000259" key="3">
    <source>
        <dbReference type="PROSITE" id="PS50113"/>
    </source>
</evidence>
<dbReference type="InterPro" id="IPR000700">
    <property type="entry name" value="PAS-assoc_C"/>
</dbReference>
<name>X1ASK4_9ZZZZ</name>
<accession>X1ASK4</accession>
<dbReference type="PROSITE" id="PS50112">
    <property type="entry name" value="PAS"/>
    <property type="match status" value="1"/>
</dbReference>
<dbReference type="AlphaFoldDB" id="X1ASK4"/>
<dbReference type="PANTHER" id="PTHR44757:SF2">
    <property type="entry name" value="BIOFILM ARCHITECTURE MAINTENANCE PROTEIN MBAA"/>
    <property type="match status" value="1"/>
</dbReference>
<dbReference type="Pfam" id="PF13426">
    <property type="entry name" value="PAS_9"/>
    <property type="match status" value="1"/>
</dbReference>